<feature type="region of interest" description="Disordered" evidence="7">
    <location>
        <begin position="1"/>
        <end position="35"/>
    </location>
</feature>
<feature type="transmembrane region" description="Helical" evidence="8">
    <location>
        <begin position="80"/>
        <end position="99"/>
    </location>
</feature>
<reference evidence="10" key="1">
    <citation type="submission" date="2021-11" db="EMBL/GenBank/DDBJ databases">
        <title>Purpureocillium_takamizusanense_genome.</title>
        <authorList>
            <person name="Nguyen N.-H."/>
        </authorList>
    </citation>
    <scope>NUCLEOTIDE SEQUENCE</scope>
    <source>
        <strain evidence="10">PT3</strain>
    </source>
</reference>
<dbReference type="GO" id="GO:0022857">
    <property type="term" value="F:transmembrane transporter activity"/>
    <property type="evidence" value="ECO:0007669"/>
    <property type="project" value="InterPro"/>
</dbReference>
<evidence type="ECO:0000313" key="10">
    <source>
        <dbReference type="EMBL" id="UNI17714.1"/>
    </source>
</evidence>
<evidence type="ECO:0000256" key="8">
    <source>
        <dbReference type="SAM" id="Phobius"/>
    </source>
</evidence>
<feature type="transmembrane region" description="Helical" evidence="8">
    <location>
        <begin position="373"/>
        <end position="392"/>
    </location>
</feature>
<dbReference type="SUPFAM" id="SSF103473">
    <property type="entry name" value="MFS general substrate transporter"/>
    <property type="match status" value="1"/>
</dbReference>
<gene>
    <name evidence="10" type="ORF">JDV02_004036</name>
</gene>
<sequence>MESKDAPDAAASTLGPKDASVYAQDGATTEKSPPTFEKGPRFWAIIVMLSLISLLTSTEATITSTVMPSLVADLNGGENFIWVSNAYFLTMTSLMPMYGQLANVFGRRWPLIIAGLMFMLGSGICGGAQNMATMIAGRAIQGIGAGGIGVLCEIIICDLVPLRERGTYMGAVFGMVGIGASLGPFFGGLLVSYSTWRWAFYMSVPIGGVAVVLLFFFLRVKYDKSQTWATKFSSLDWMGNALFVSGTVPVLIALGWAGGQHPWSSYQVLVPLIVGIATMGAFVVLEGNARLTPNPIMPLHLFGNSISSIVFLLTFLHGIVTMWALYFLPVYFQGALAKTAYQAGIDLLPTILALLPGAIIGGLLLSKFGKYKPILLVCFTLIVVGFGLFTLLDENSSMGAWVGFQVLESFGAGFGMGAMLPALLAPLTDKDTALATATWGFMRSFGIMWGVAIAGTIYTSRASELAGDGAISSSAAIAADFEGGGAYGAAQKHFLDLLSAETRAEVIHVQSTALQRSWQAAIAFGAVGILAVATMKQIPLRSDNNTDFGMEDRKKDKPIEEEAKPSDSETNPQRGQAKRYTGVRGGIR</sequence>
<dbReference type="PROSITE" id="PS50850">
    <property type="entry name" value="MFS"/>
    <property type="match status" value="1"/>
</dbReference>
<feature type="transmembrane region" description="Helical" evidence="8">
    <location>
        <begin position="198"/>
        <end position="218"/>
    </location>
</feature>
<feature type="transmembrane region" description="Helical" evidence="8">
    <location>
        <begin position="42"/>
        <end position="60"/>
    </location>
</feature>
<feature type="region of interest" description="Disordered" evidence="7">
    <location>
        <begin position="542"/>
        <end position="588"/>
    </location>
</feature>
<keyword evidence="11" id="KW-1185">Reference proteome</keyword>
<keyword evidence="2" id="KW-0813">Transport</keyword>
<evidence type="ECO:0000256" key="7">
    <source>
        <dbReference type="SAM" id="MobiDB-lite"/>
    </source>
</evidence>
<evidence type="ECO:0000256" key="6">
    <source>
        <dbReference type="ARBA" id="ARBA00023180"/>
    </source>
</evidence>
<evidence type="ECO:0000256" key="2">
    <source>
        <dbReference type="ARBA" id="ARBA00022448"/>
    </source>
</evidence>
<feature type="domain" description="Major facilitator superfamily (MFS) profile" evidence="9">
    <location>
        <begin position="45"/>
        <end position="503"/>
    </location>
</feature>
<feature type="transmembrane region" description="Helical" evidence="8">
    <location>
        <begin position="265"/>
        <end position="285"/>
    </location>
</feature>
<dbReference type="GO" id="GO:0005886">
    <property type="term" value="C:plasma membrane"/>
    <property type="evidence" value="ECO:0007669"/>
    <property type="project" value="TreeGrafter"/>
</dbReference>
<proteinExistence type="predicted"/>
<dbReference type="InterPro" id="IPR020846">
    <property type="entry name" value="MFS_dom"/>
</dbReference>
<feature type="transmembrane region" description="Helical" evidence="8">
    <location>
        <begin position="347"/>
        <end position="366"/>
    </location>
</feature>
<feature type="transmembrane region" description="Helical" evidence="8">
    <location>
        <begin position="168"/>
        <end position="192"/>
    </location>
</feature>
<feature type="transmembrane region" description="Helical" evidence="8">
    <location>
        <begin position="437"/>
        <end position="458"/>
    </location>
</feature>
<dbReference type="KEGG" id="ptkz:JDV02_004036"/>
<keyword evidence="6" id="KW-0325">Glycoprotein</keyword>
<evidence type="ECO:0000256" key="4">
    <source>
        <dbReference type="ARBA" id="ARBA00022989"/>
    </source>
</evidence>
<dbReference type="InterPro" id="IPR011701">
    <property type="entry name" value="MFS"/>
</dbReference>
<dbReference type="InterPro" id="IPR036259">
    <property type="entry name" value="MFS_trans_sf"/>
</dbReference>
<dbReference type="PANTHER" id="PTHR23501">
    <property type="entry name" value="MAJOR FACILITATOR SUPERFAMILY"/>
    <property type="match status" value="1"/>
</dbReference>
<evidence type="ECO:0000259" key="9">
    <source>
        <dbReference type="PROSITE" id="PS50850"/>
    </source>
</evidence>
<feature type="transmembrane region" description="Helical" evidence="8">
    <location>
        <begin position="518"/>
        <end position="535"/>
    </location>
</feature>
<feature type="transmembrane region" description="Helical" evidence="8">
    <location>
        <begin position="135"/>
        <end position="156"/>
    </location>
</feature>
<dbReference type="Gene3D" id="1.20.1720.10">
    <property type="entry name" value="Multidrug resistance protein D"/>
    <property type="match status" value="1"/>
</dbReference>
<dbReference type="Pfam" id="PF07690">
    <property type="entry name" value="MFS_1"/>
    <property type="match status" value="1"/>
</dbReference>
<evidence type="ECO:0000313" key="11">
    <source>
        <dbReference type="Proteomes" id="UP000829364"/>
    </source>
</evidence>
<feature type="transmembrane region" description="Helical" evidence="8">
    <location>
        <begin position="398"/>
        <end position="425"/>
    </location>
</feature>
<feature type="transmembrane region" description="Helical" evidence="8">
    <location>
        <begin position="306"/>
        <end position="327"/>
    </location>
</feature>
<dbReference type="EMBL" id="CP086356">
    <property type="protein sequence ID" value="UNI17714.1"/>
    <property type="molecule type" value="Genomic_DNA"/>
</dbReference>
<accession>A0A9Q8QEZ6</accession>
<dbReference type="AlphaFoldDB" id="A0A9Q8QEZ6"/>
<protein>
    <recommendedName>
        <fullName evidence="9">Major facilitator superfamily (MFS) profile domain-containing protein</fullName>
    </recommendedName>
</protein>
<dbReference type="RefSeq" id="XP_047841195.1">
    <property type="nucleotide sequence ID" value="XM_047985218.1"/>
</dbReference>
<dbReference type="Proteomes" id="UP000829364">
    <property type="component" value="Chromosome 3"/>
</dbReference>
<dbReference type="GeneID" id="72065992"/>
<comment type="subcellular location">
    <subcellularLocation>
        <location evidence="1">Membrane</location>
        <topology evidence="1">Multi-pass membrane protein</topology>
    </subcellularLocation>
</comment>
<feature type="transmembrane region" description="Helical" evidence="8">
    <location>
        <begin position="239"/>
        <end position="259"/>
    </location>
</feature>
<feature type="compositionally biased region" description="Basic and acidic residues" evidence="7">
    <location>
        <begin position="550"/>
        <end position="567"/>
    </location>
</feature>
<dbReference type="Gene3D" id="1.20.1250.20">
    <property type="entry name" value="MFS general substrate transporter like domains"/>
    <property type="match status" value="1"/>
</dbReference>
<keyword evidence="3 8" id="KW-0812">Transmembrane</keyword>
<keyword evidence="4 8" id="KW-1133">Transmembrane helix</keyword>
<keyword evidence="5 8" id="KW-0472">Membrane</keyword>
<name>A0A9Q8QEZ6_9HYPO</name>
<evidence type="ECO:0000256" key="5">
    <source>
        <dbReference type="ARBA" id="ARBA00023136"/>
    </source>
</evidence>
<evidence type="ECO:0000256" key="3">
    <source>
        <dbReference type="ARBA" id="ARBA00022692"/>
    </source>
</evidence>
<feature type="transmembrane region" description="Helical" evidence="8">
    <location>
        <begin position="111"/>
        <end position="129"/>
    </location>
</feature>
<evidence type="ECO:0000256" key="1">
    <source>
        <dbReference type="ARBA" id="ARBA00004141"/>
    </source>
</evidence>
<organism evidence="10 11">
    <name type="scientific">Purpureocillium takamizusanense</name>
    <dbReference type="NCBI Taxonomy" id="2060973"/>
    <lineage>
        <taxon>Eukaryota</taxon>
        <taxon>Fungi</taxon>
        <taxon>Dikarya</taxon>
        <taxon>Ascomycota</taxon>
        <taxon>Pezizomycotina</taxon>
        <taxon>Sordariomycetes</taxon>
        <taxon>Hypocreomycetidae</taxon>
        <taxon>Hypocreales</taxon>
        <taxon>Ophiocordycipitaceae</taxon>
        <taxon>Purpureocillium</taxon>
    </lineage>
</organism>
<dbReference type="OrthoDB" id="10021397at2759"/>
<dbReference type="PANTHER" id="PTHR23501:SF187">
    <property type="entry name" value="MAJOR FACILITATOR SUPERFAMILY (MFS) PROFILE DOMAIN-CONTAINING PROTEIN"/>
    <property type="match status" value="1"/>
</dbReference>